<organism evidence="3 4">
    <name type="scientific">Paenibacillus alba</name>
    <dbReference type="NCBI Taxonomy" id="1197127"/>
    <lineage>
        <taxon>Bacteria</taxon>
        <taxon>Bacillati</taxon>
        <taxon>Bacillota</taxon>
        <taxon>Bacilli</taxon>
        <taxon>Bacillales</taxon>
        <taxon>Paenibacillaceae</taxon>
        <taxon>Paenibacillus</taxon>
    </lineage>
</organism>
<keyword evidence="1" id="KW-0812">Transmembrane</keyword>
<evidence type="ECO:0000313" key="3">
    <source>
        <dbReference type="EMBL" id="MEC0231880.1"/>
    </source>
</evidence>
<feature type="transmembrane region" description="Helical" evidence="1">
    <location>
        <begin position="162"/>
        <end position="185"/>
    </location>
</feature>
<gene>
    <name evidence="3" type="ORF">P4I72_32735</name>
</gene>
<protein>
    <submittedName>
        <fullName evidence="3">DUF4129 domain-containing protein</fullName>
    </submittedName>
</protein>
<sequence>MNSPLPAPTRRFNLPPWLNVFGLAALFGSIELIFFYPIIVLVHLYVSEVQLWATCLHLWLCFVIGSYLGYLKWLNRILYELAFCALVGAITAFLLQGTSWHSWVCAAIGLLLAYRGIHFTKDGWQGIFSITIVVIAAVFYFIGVPVMGRLELFAPFMKSLNVLGFCSLVIFFLAINRIHLLNATLANTQQTAASSLSGTVKRSSRIWLITFIFLIVIVAYFQSIQRAISTFFRAALVWLLQLFQSDSPPEVPEPSPSIQPPQLPPPAAADEPSWLSIFLHYAQIIIGYVLVIALILFVLYLLLSKVAPALMSLLRHLMNRSLSSYQSGDSEGFTDEKEALLAWKELPRLWWQQAMQRKVKEKAPAKWSQLPSNREKIRFLYRLVMGQAALNGYSYNNALTPNETEQDLRRIERLPDQTVHAVTSAYNDVRYGDTELSDQELEQVLQTLDSRTRNQIK</sequence>
<feature type="transmembrane region" description="Helical" evidence="1">
    <location>
        <begin position="77"/>
        <end position="94"/>
    </location>
</feature>
<feature type="domain" description="Protein-glutamine gamma-glutamyltransferase-like C-terminal" evidence="2">
    <location>
        <begin position="381"/>
        <end position="448"/>
    </location>
</feature>
<proteinExistence type="predicted"/>
<feature type="transmembrane region" description="Helical" evidence="1">
    <location>
        <begin position="20"/>
        <end position="45"/>
    </location>
</feature>
<dbReference type="Proteomes" id="UP001338137">
    <property type="component" value="Unassembled WGS sequence"/>
</dbReference>
<accession>A0ABU6GE15</accession>
<reference evidence="3 4" key="1">
    <citation type="submission" date="2023-03" db="EMBL/GenBank/DDBJ databases">
        <title>Bacillus Genome Sequencing.</title>
        <authorList>
            <person name="Dunlap C."/>
        </authorList>
    </citation>
    <scope>NUCLEOTIDE SEQUENCE [LARGE SCALE GENOMIC DNA]</scope>
    <source>
        <strain evidence="3 4">BD-533</strain>
    </source>
</reference>
<feature type="transmembrane region" description="Helical" evidence="1">
    <location>
        <begin position="51"/>
        <end position="70"/>
    </location>
</feature>
<feature type="transmembrane region" description="Helical" evidence="1">
    <location>
        <begin position="124"/>
        <end position="142"/>
    </location>
</feature>
<feature type="transmembrane region" description="Helical" evidence="1">
    <location>
        <begin position="206"/>
        <end position="224"/>
    </location>
</feature>
<dbReference type="InterPro" id="IPR025403">
    <property type="entry name" value="TgpA-like_C"/>
</dbReference>
<feature type="transmembrane region" description="Helical" evidence="1">
    <location>
        <begin position="100"/>
        <end position="117"/>
    </location>
</feature>
<name>A0ABU6GE15_9BACL</name>
<evidence type="ECO:0000256" key="1">
    <source>
        <dbReference type="SAM" id="Phobius"/>
    </source>
</evidence>
<keyword evidence="4" id="KW-1185">Reference proteome</keyword>
<dbReference type="RefSeq" id="WP_326075958.1">
    <property type="nucleotide sequence ID" value="NZ_JARLKY010000106.1"/>
</dbReference>
<keyword evidence="1" id="KW-0472">Membrane</keyword>
<evidence type="ECO:0000313" key="4">
    <source>
        <dbReference type="Proteomes" id="UP001338137"/>
    </source>
</evidence>
<keyword evidence="1" id="KW-1133">Transmembrane helix</keyword>
<feature type="transmembrane region" description="Helical" evidence="1">
    <location>
        <begin position="281"/>
        <end position="303"/>
    </location>
</feature>
<evidence type="ECO:0000259" key="2">
    <source>
        <dbReference type="Pfam" id="PF13559"/>
    </source>
</evidence>
<dbReference type="EMBL" id="JARLKY010000106">
    <property type="protein sequence ID" value="MEC0231880.1"/>
    <property type="molecule type" value="Genomic_DNA"/>
</dbReference>
<comment type="caution">
    <text evidence="3">The sequence shown here is derived from an EMBL/GenBank/DDBJ whole genome shotgun (WGS) entry which is preliminary data.</text>
</comment>
<dbReference type="Pfam" id="PF13559">
    <property type="entry name" value="DUF4129"/>
    <property type="match status" value="1"/>
</dbReference>